<name>A0A5C5G148_9BASI</name>
<dbReference type="AlphaFoldDB" id="A0A5C5G148"/>
<comment type="caution">
    <text evidence="3">The sequence shown here is derived from an EMBL/GenBank/DDBJ whole genome shotgun (WGS) entry which is preliminary data.</text>
</comment>
<feature type="region of interest" description="Disordered" evidence="1">
    <location>
        <begin position="564"/>
        <end position="645"/>
    </location>
</feature>
<feature type="transmembrane region" description="Helical" evidence="2">
    <location>
        <begin position="137"/>
        <end position="157"/>
    </location>
</feature>
<feature type="compositionally biased region" description="Gly residues" evidence="1">
    <location>
        <begin position="622"/>
        <end position="635"/>
    </location>
</feature>
<accession>A0A5C5G148</accession>
<evidence type="ECO:0000256" key="1">
    <source>
        <dbReference type="SAM" id="MobiDB-lite"/>
    </source>
</evidence>
<evidence type="ECO:0000256" key="2">
    <source>
        <dbReference type="SAM" id="Phobius"/>
    </source>
</evidence>
<sequence>MRGPPHQQPASPVRRSNWDEWSGHFADGGSATTRGARSWIATTQGSRRHRALSLFFSSSPLPALSLSLRSFAVCGPIDENEGMSGVFGGTIPPGTEWIGDKFADILQMVKRGASPYSFIQHIVFLLYHPTVPVGFSTQLWCLFGLFVFSAVLILVGLSIRVASGRFWLFARVDGTLLLPNAATLMGLCTLVYQGLGLLIIVLSVDVSHGADQRPYYQGLRRAWFAAIRLGVYMELWSCLCSWYIRARGAYYKPSVAKRVIAVVLPFFLILVAWVPPAVIFTRASQDYNSSFRISKDIDATLERWQESFKPGDGLDISKLATLFVPGAELGRFLTNAATDARIGYAYVAGVLIVTFLLYVVAISLEVSHLAATISQLRARARQVAFARSPGRRAADKPPLATASSSGPLRAHVLAQLEADQQERDGAPLPWALLAWVRRNRLCTAACIATMLLVNAALDLWQAVTPLDLAYPSGQFQVETLVSCWLNGLLSTLVSLLLLFRSLDATSSPLLSFLRTHLPFLPFPPSVSLSPASRSIITSEPPRFAAAYGAGGVMPLVERSAIHTLPAHGHGHGDGDDDLDRALGREFDDGARGMDSPDSVPVALSEASTWGDDEGKVVEAEMGGQGGQGWTRGRGSGSTRRESGAA</sequence>
<evidence type="ECO:0000313" key="3">
    <source>
        <dbReference type="EMBL" id="TNY22104.1"/>
    </source>
</evidence>
<dbReference type="Proteomes" id="UP000311382">
    <property type="component" value="Unassembled WGS sequence"/>
</dbReference>
<feature type="transmembrane region" description="Helical" evidence="2">
    <location>
        <begin position="344"/>
        <end position="371"/>
    </location>
</feature>
<organism evidence="3 4">
    <name type="scientific">Rhodotorula diobovata</name>
    <dbReference type="NCBI Taxonomy" id="5288"/>
    <lineage>
        <taxon>Eukaryota</taxon>
        <taxon>Fungi</taxon>
        <taxon>Dikarya</taxon>
        <taxon>Basidiomycota</taxon>
        <taxon>Pucciniomycotina</taxon>
        <taxon>Microbotryomycetes</taxon>
        <taxon>Sporidiobolales</taxon>
        <taxon>Sporidiobolaceae</taxon>
        <taxon>Rhodotorula</taxon>
    </lineage>
</organism>
<dbReference type="OrthoDB" id="2535424at2759"/>
<keyword evidence="2" id="KW-1133">Transmembrane helix</keyword>
<feature type="region of interest" description="Disordered" evidence="1">
    <location>
        <begin position="1"/>
        <end position="30"/>
    </location>
</feature>
<dbReference type="EMBL" id="SOZI01000031">
    <property type="protein sequence ID" value="TNY22104.1"/>
    <property type="molecule type" value="Genomic_DNA"/>
</dbReference>
<feature type="transmembrane region" description="Helical" evidence="2">
    <location>
        <begin position="177"/>
        <end position="202"/>
    </location>
</feature>
<feature type="transmembrane region" description="Helical" evidence="2">
    <location>
        <begin position="441"/>
        <end position="459"/>
    </location>
</feature>
<feature type="transmembrane region" description="Helical" evidence="2">
    <location>
        <begin position="255"/>
        <end position="274"/>
    </location>
</feature>
<reference evidence="3 4" key="1">
    <citation type="submission" date="2019-03" db="EMBL/GenBank/DDBJ databases">
        <title>Rhodosporidium diobovatum UCD-FST 08-225 genome sequencing, assembly, and annotation.</title>
        <authorList>
            <person name="Fakankun I.U."/>
            <person name="Fristensky B."/>
            <person name="Levin D.B."/>
        </authorList>
    </citation>
    <scope>NUCLEOTIDE SEQUENCE [LARGE SCALE GENOMIC DNA]</scope>
    <source>
        <strain evidence="3 4">UCD-FST 08-225</strain>
    </source>
</reference>
<proteinExistence type="predicted"/>
<keyword evidence="4" id="KW-1185">Reference proteome</keyword>
<evidence type="ECO:0000313" key="4">
    <source>
        <dbReference type="Proteomes" id="UP000311382"/>
    </source>
</evidence>
<keyword evidence="2" id="KW-0812">Transmembrane</keyword>
<keyword evidence="2" id="KW-0472">Membrane</keyword>
<feature type="transmembrane region" description="Helical" evidence="2">
    <location>
        <begin position="222"/>
        <end position="243"/>
    </location>
</feature>
<gene>
    <name evidence="3" type="ORF">DMC30DRAFT_171147</name>
</gene>
<protein>
    <recommendedName>
        <fullName evidence="5">Proteophosphoglycan ppg4</fullName>
    </recommendedName>
</protein>
<feature type="transmembrane region" description="Helical" evidence="2">
    <location>
        <begin position="479"/>
        <end position="499"/>
    </location>
</feature>
<evidence type="ECO:0008006" key="5">
    <source>
        <dbReference type="Google" id="ProtNLM"/>
    </source>
</evidence>
<feature type="compositionally biased region" description="Basic and acidic residues" evidence="1">
    <location>
        <begin position="579"/>
        <end position="591"/>
    </location>
</feature>